<dbReference type="InParanoid" id="A0A0G4GPV6"/>
<evidence type="ECO:0000313" key="2">
    <source>
        <dbReference type="Proteomes" id="UP000041254"/>
    </source>
</evidence>
<proteinExistence type="predicted"/>
<reference evidence="1 2" key="1">
    <citation type="submission" date="2014-11" db="EMBL/GenBank/DDBJ databases">
        <authorList>
            <person name="Zhu J."/>
            <person name="Qi W."/>
            <person name="Song R."/>
        </authorList>
    </citation>
    <scope>NUCLEOTIDE SEQUENCE [LARGE SCALE GENOMIC DNA]</scope>
</reference>
<protein>
    <submittedName>
        <fullName evidence="1">Uncharacterized protein</fullName>
    </submittedName>
</protein>
<dbReference type="VEuPathDB" id="CryptoDB:Vbra_10196"/>
<dbReference type="Proteomes" id="UP000041254">
    <property type="component" value="Unassembled WGS sequence"/>
</dbReference>
<gene>
    <name evidence="1" type="ORF">Vbra_10196</name>
</gene>
<keyword evidence="2" id="KW-1185">Reference proteome</keyword>
<dbReference type="EMBL" id="CDMY01000749">
    <property type="protein sequence ID" value="CEM32392.1"/>
    <property type="molecule type" value="Genomic_DNA"/>
</dbReference>
<sequence>MEAHVDASFLITITNHQPTGDQDVVIPPFDDVPPSSHSLLMMPVLSFVMGLVSSFRPSSSFSPHFPAKERAVLPLTAIKQHQFRVQNLVVQHATSSTDVDEEALEIPPFSLLGYQHKIYKTFGDPAGCDGQIEYAVEAGYVPVIPPGLAAPTATQR</sequence>
<organism evidence="1 2">
    <name type="scientific">Vitrella brassicaformis (strain CCMP3155)</name>
    <dbReference type="NCBI Taxonomy" id="1169540"/>
    <lineage>
        <taxon>Eukaryota</taxon>
        <taxon>Sar</taxon>
        <taxon>Alveolata</taxon>
        <taxon>Colpodellida</taxon>
        <taxon>Vitrellaceae</taxon>
        <taxon>Vitrella</taxon>
    </lineage>
</organism>
<evidence type="ECO:0000313" key="1">
    <source>
        <dbReference type="EMBL" id="CEM32392.1"/>
    </source>
</evidence>
<accession>A0A0G4GPV6</accession>
<dbReference type="AlphaFoldDB" id="A0A0G4GPV6"/>
<name>A0A0G4GPV6_VITBC</name>